<dbReference type="Pfam" id="PF02321">
    <property type="entry name" value="OEP"/>
    <property type="match status" value="2"/>
</dbReference>
<keyword evidence="2" id="KW-0449">Lipoprotein</keyword>
<comment type="similarity">
    <text evidence="1 2">Belongs to the outer membrane factor (OMF) (TC 1.B.17) family.</text>
</comment>
<comment type="subcellular location">
    <subcellularLocation>
        <location evidence="2">Cell membrane</location>
        <topology evidence="2">Lipid-anchor</topology>
    </subcellularLocation>
</comment>
<organism evidence="4 5">
    <name type="scientific">Roseimaritima ulvae</name>
    <dbReference type="NCBI Taxonomy" id="980254"/>
    <lineage>
        <taxon>Bacteria</taxon>
        <taxon>Pseudomonadati</taxon>
        <taxon>Planctomycetota</taxon>
        <taxon>Planctomycetia</taxon>
        <taxon>Pirellulales</taxon>
        <taxon>Pirellulaceae</taxon>
        <taxon>Roseimaritima</taxon>
    </lineage>
</organism>
<dbReference type="EMBL" id="CP042914">
    <property type="protein sequence ID" value="QEG42449.1"/>
    <property type="molecule type" value="Genomic_DNA"/>
</dbReference>
<dbReference type="InterPro" id="IPR003423">
    <property type="entry name" value="OMP_efflux"/>
</dbReference>
<name>A0A5B9QX37_9BACT</name>
<keyword evidence="2" id="KW-0812">Transmembrane</keyword>
<dbReference type="NCBIfam" id="TIGR01845">
    <property type="entry name" value="outer_NodT"/>
    <property type="match status" value="1"/>
</dbReference>
<evidence type="ECO:0000256" key="1">
    <source>
        <dbReference type="ARBA" id="ARBA00007613"/>
    </source>
</evidence>
<feature type="compositionally biased region" description="Low complexity" evidence="3">
    <location>
        <begin position="509"/>
        <end position="518"/>
    </location>
</feature>
<accession>A0A5B9QX37</accession>
<evidence type="ECO:0000256" key="3">
    <source>
        <dbReference type="SAM" id="MobiDB-lite"/>
    </source>
</evidence>
<protein>
    <submittedName>
        <fullName evidence="4">Outer membrane protein OprM</fullName>
    </submittedName>
</protein>
<keyword evidence="2" id="KW-1134">Transmembrane beta strand</keyword>
<dbReference type="InterPro" id="IPR010131">
    <property type="entry name" value="MdtP/NodT-like"/>
</dbReference>
<dbReference type="SUPFAM" id="SSF56954">
    <property type="entry name" value="Outer membrane efflux proteins (OEP)"/>
    <property type="match status" value="1"/>
</dbReference>
<feature type="region of interest" description="Disordered" evidence="3">
    <location>
        <begin position="455"/>
        <end position="606"/>
    </location>
</feature>
<evidence type="ECO:0000313" key="5">
    <source>
        <dbReference type="Proteomes" id="UP000325286"/>
    </source>
</evidence>
<evidence type="ECO:0000256" key="2">
    <source>
        <dbReference type="RuleBase" id="RU362097"/>
    </source>
</evidence>
<sequence>MSSGCMTVGPEHAVPESAPLHGGFHSPPPEGLQDPALDQWWAHFNDPVLQQLVMFAGQQNLTLQEAHWRIEAARRDTGIVSSRLYPNIDGHAGYQYSKRSRNAQPFVAENGSPFDLFRTGYDTTWEIDLFGRVRRQREAAVADMQAKIEDKHDLQRLLVADVATSYVNARLQHELLELRQQYLARQQEAVQLATAQFQAGKVSRLDVVQANALIYQTATEIPAYEQELGVETTRLCLLLGQSNDGRLRTVFERGRVPVPSLIDIGVPADLLTRRPDVRRAEREVAAACAEIGVAESDFYPRLGLLGTISLSSRNASEMFASDSIAFGMGPSLQWNILQYGRIENNVGKHCAQWKAAIARYQQTTLVAVQEVEAGLIAYHRGRDRVEVLERASQAAEMAIVLAKQQYQAGEVDYQRLLTAQTRALEAAEELAVARASVALALIKVYKAAGGGWKPLASCSPPQPITTMQPSPKDSEFDARPQSGKSGNGMPPQVLGESPMEDIPAPEPEPAAASLSPELFHSPSWSAAAPDSTPVTLAPPRLTRPTEGAEEALREQESDSSGAQLMTPIAVPTVPTPALRRLRPSPSKSNKAPRVADAVLGVPSNLR</sequence>
<keyword evidence="5" id="KW-1185">Reference proteome</keyword>
<reference evidence="4 5" key="1">
    <citation type="submission" date="2019-08" db="EMBL/GenBank/DDBJ databases">
        <title>Deep-cultivation of Planctomycetes and their phenomic and genomic characterization uncovers novel biology.</title>
        <authorList>
            <person name="Wiegand S."/>
            <person name="Jogler M."/>
            <person name="Boedeker C."/>
            <person name="Pinto D."/>
            <person name="Vollmers J."/>
            <person name="Rivas-Marin E."/>
            <person name="Kohn T."/>
            <person name="Peeters S.H."/>
            <person name="Heuer A."/>
            <person name="Rast P."/>
            <person name="Oberbeckmann S."/>
            <person name="Bunk B."/>
            <person name="Jeske O."/>
            <person name="Meyerdierks A."/>
            <person name="Storesund J.E."/>
            <person name="Kallscheuer N."/>
            <person name="Luecker S."/>
            <person name="Lage O.M."/>
            <person name="Pohl T."/>
            <person name="Merkel B.J."/>
            <person name="Hornburger P."/>
            <person name="Mueller R.-W."/>
            <person name="Bruemmer F."/>
            <person name="Labrenz M."/>
            <person name="Spormann A.M."/>
            <person name="Op den Camp H."/>
            <person name="Overmann J."/>
            <person name="Amann R."/>
            <person name="Jetten M.S.M."/>
            <person name="Mascher T."/>
            <person name="Medema M.H."/>
            <person name="Devos D.P."/>
            <person name="Kaster A.-K."/>
            <person name="Ovreas L."/>
            <person name="Rohde M."/>
            <person name="Galperin M.Y."/>
            <person name="Jogler C."/>
        </authorList>
    </citation>
    <scope>NUCLEOTIDE SEQUENCE [LARGE SCALE GENOMIC DNA]</scope>
    <source>
        <strain evidence="4 5">UC8</strain>
    </source>
</reference>
<dbReference type="AlphaFoldDB" id="A0A5B9QX37"/>
<dbReference type="GO" id="GO:0015562">
    <property type="term" value="F:efflux transmembrane transporter activity"/>
    <property type="evidence" value="ECO:0007669"/>
    <property type="project" value="InterPro"/>
</dbReference>
<dbReference type="KEGG" id="rul:UC8_44880"/>
<dbReference type="Gene3D" id="1.20.1600.10">
    <property type="entry name" value="Outer membrane efflux proteins (OEP)"/>
    <property type="match status" value="1"/>
</dbReference>
<gene>
    <name evidence="4" type="primary">oprM</name>
    <name evidence="4" type="ORF">UC8_44880</name>
</gene>
<feature type="region of interest" description="Disordered" evidence="3">
    <location>
        <begin position="1"/>
        <end position="32"/>
    </location>
</feature>
<evidence type="ECO:0000313" key="4">
    <source>
        <dbReference type="EMBL" id="QEG42449.1"/>
    </source>
</evidence>
<dbReference type="GO" id="GO:0005886">
    <property type="term" value="C:plasma membrane"/>
    <property type="evidence" value="ECO:0007669"/>
    <property type="project" value="UniProtKB-SubCell"/>
</dbReference>
<keyword evidence="2" id="KW-0472">Membrane</keyword>
<dbReference type="Proteomes" id="UP000325286">
    <property type="component" value="Chromosome"/>
</dbReference>
<dbReference type="PANTHER" id="PTHR30203">
    <property type="entry name" value="OUTER MEMBRANE CATION EFFLUX PROTEIN"/>
    <property type="match status" value="1"/>
</dbReference>
<proteinExistence type="inferred from homology"/>
<keyword evidence="2" id="KW-0564">Palmitate</keyword>
<feature type="compositionally biased region" description="Low complexity" evidence="3">
    <location>
        <begin position="566"/>
        <end position="577"/>
    </location>
</feature>
<dbReference type="Gene3D" id="2.20.200.10">
    <property type="entry name" value="Outer membrane efflux proteins (OEP)"/>
    <property type="match status" value="1"/>
</dbReference>